<dbReference type="OrthoDB" id="373239at2759"/>
<reference evidence="2" key="2">
    <citation type="submission" date="2014-05" db="EMBL/GenBank/DDBJ databases">
        <authorList>
            <person name="Aslett A.Martin."/>
            <person name="De Silva Nishadi"/>
        </authorList>
    </citation>
    <scope>NUCLEOTIDE SEQUENCE</scope>
    <source>
        <strain evidence="2">YM</strain>
    </source>
</reference>
<dbReference type="VEuPathDB" id="PlasmoDB:Py17XNL_000104813"/>
<dbReference type="VEuPathDB" id="PlasmoDB:PY01003"/>
<reference evidence="3" key="3">
    <citation type="submission" date="2014-05" db="EMBL/GenBank/DDBJ databases">
        <authorList>
            <person name="Aslett M.A."/>
            <person name="De Silva N."/>
        </authorList>
    </citation>
    <scope>NUCLEOTIDE SEQUENCE</scope>
    <source>
        <strain evidence="3">17X</strain>
    </source>
</reference>
<feature type="region of interest" description="Disordered" evidence="1">
    <location>
        <begin position="23"/>
        <end position="55"/>
    </location>
</feature>
<gene>
    <name evidence="3" type="ORF">PY17X_0115900</name>
    <name evidence="2" type="ORF">PYYM_0115300</name>
</gene>
<dbReference type="Proteomes" id="UP000072874">
    <property type="component" value="Chromosome 1"/>
</dbReference>
<feature type="compositionally biased region" description="Polar residues" evidence="1">
    <location>
        <begin position="25"/>
        <end position="47"/>
    </location>
</feature>
<dbReference type="EMBL" id="LK934629">
    <property type="protein sequence ID" value="CDU15988.1"/>
    <property type="molecule type" value="Genomic_DNA"/>
</dbReference>
<sequence length="170" mass="19160">MKLIHQEIKILYHAVLKTKKIPNGVNKNKTNLSRDSSNHLLTSDTNQGDSGGSIDSECESCSEEGATYNVPGAKETQSTPETPFNIRAYIFRISLNGMNRLNNNFMFFGTYKEKIINISNVIHDIYNTTLSNIKNGFDKYINFFNDIIDNISSGFKKVETYAISGIKNMD</sequence>
<dbReference type="RefSeq" id="XP_728239.1">
    <property type="nucleotide sequence ID" value="XM_723146.1"/>
</dbReference>
<evidence type="ECO:0000313" key="2">
    <source>
        <dbReference type="EMBL" id="CDU15988.1"/>
    </source>
</evidence>
<evidence type="ECO:0000313" key="4">
    <source>
        <dbReference type="Proteomes" id="UP000072874"/>
    </source>
</evidence>
<dbReference type="EMBL" id="LM993655">
    <property type="protein sequence ID" value="VTZ71583.1"/>
    <property type="molecule type" value="Genomic_DNA"/>
</dbReference>
<name>A0A078K5E4_PLAYE</name>
<dbReference type="VEuPathDB" id="PlasmoDB:PYYM_0115300"/>
<accession>A0A078K5E4</accession>
<evidence type="ECO:0000313" key="5">
    <source>
        <dbReference type="Proteomes" id="UP000072904"/>
    </source>
</evidence>
<reference evidence="4 5" key="1">
    <citation type="journal article" date="2014" name="BMC Biol.">
        <title>A comprehensive evaluation of rodent malaria parasite genomes and gene expression.</title>
        <authorList>
            <person name="Otto T.D."/>
            <person name="Bohme U."/>
            <person name="Jackson A.P."/>
            <person name="Hunt M."/>
            <person name="Franke-Fayard B."/>
            <person name="Hoeijmakers W.A."/>
            <person name="Religa A.A."/>
            <person name="Robertson L."/>
            <person name="Sanders M."/>
            <person name="Ogun S.A."/>
            <person name="Cunningham D."/>
            <person name="Erhart A."/>
            <person name="Billker O."/>
            <person name="Khan S.M."/>
            <person name="Stunnenberg H.G."/>
            <person name="Langhorne J."/>
            <person name="Holder A.A."/>
            <person name="Waters A.P."/>
            <person name="Newbold C.I."/>
            <person name="Pain A."/>
            <person name="Berriman M."/>
            <person name="Janse C.J."/>
        </authorList>
    </citation>
    <scope>NUCLEOTIDE SEQUENCE [LARGE SCALE GENOMIC DNA]</scope>
    <source>
        <strain evidence="3 4">17X</strain>
        <strain evidence="2 5">YM</strain>
    </source>
</reference>
<proteinExistence type="predicted"/>
<dbReference type="GeneID" id="3800444"/>
<protein>
    <submittedName>
        <fullName evidence="2">Uncharacterized protein</fullName>
    </submittedName>
</protein>
<reference evidence="3" key="4">
    <citation type="submission" date="2019-05" db="EMBL/GenBank/DDBJ databases">
        <authorList>
            <consortium name="Pathogen Informatics"/>
        </authorList>
    </citation>
    <scope>NUCLEOTIDE SEQUENCE</scope>
    <source>
        <strain evidence="3">17X</strain>
    </source>
</reference>
<dbReference type="AlphaFoldDB" id="A0A078K5E4"/>
<evidence type="ECO:0000313" key="3">
    <source>
        <dbReference type="EMBL" id="VTZ71583.1"/>
    </source>
</evidence>
<evidence type="ECO:0000256" key="1">
    <source>
        <dbReference type="SAM" id="MobiDB-lite"/>
    </source>
</evidence>
<dbReference type="VEuPathDB" id="PlasmoDB:PY17X_0115900"/>
<dbReference type="Proteomes" id="UP000072904">
    <property type="component" value="Chromosome 1"/>
</dbReference>
<dbReference type="KEGG" id="pyo:PY17X_0115900"/>
<organism evidence="2 5">
    <name type="scientific">Plasmodium yoelii</name>
    <dbReference type="NCBI Taxonomy" id="5861"/>
    <lineage>
        <taxon>Eukaryota</taxon>
        <taxon>Sar</taxon>
        <taxon>Alveolata</taxon>
        <taxon>Apicomplexa</taxon>
        <taxon>Aconoidasida</taxon>
        <taxon>Haemosporida</taxon>
        <taxon>Plasmodiidae</taxon>
        <taxon>Plasmodium</taxon>
        <taxon>Plasmodium (Vinckeia)</taxon>
    </lineage>
</organism>